<feature type="region of interest" description="Disordered" evidence="8">
    <location>
        <begin position="43"/>
        <end position="67"/>
    </location>
</feature>
<accession>A0A0E0JTU0</accession>
<evidence type="ECO:0000313" key="10">
    <source>
        <dbReference type="Proteomes" id="UP000026962"/>
    </source>
</evidence>
<dbReference type="InterPro" id="IPR001128">
    <property type="entry name" value="Cyt_P450"/>
</dbReference>
<keyword evidence="10" id="KW-1185">Reference proteome</keyword>
<evidence type="ECO:0000256" key="5">
    <source>
        <dbReference type="ARBA" id="ARBA00022989"/>
    </source>
</evidence>
<dbReference type="HOGENOM" id="CLU_744705_0_0_1"/>
<dbReference type="GO" id="GO:0005506">
    <property type="term" value="F:iron ion binding"/>
    <property type="evidence" value="ECO:0007669"/>
    <property type="project" value="InterPro"/>
</dbReference>
<dbReference type="AlphaFoldDB" id="A0A0E0JTU0"/>
<evidence type="ECO:0000256" key="4">
    <source>
        <dbReference type="ARBA" id="ARBA00022723"/>
    </source>
</evidence>
<evidence type="ECO:0000256" key="8">
    <source>
        <dbReference type="SAM" id="MobiDB-lite"/>
    </source>
</evidence>
<keyword evidence="6" id="KW-0560">Oxidoreductase</keyword>
<keyword evidence="5" id="KW-0472">Membrane</keyword>
<dbReference type="Proteomes" id="UP000026962">
    <property type="component" value="Chromosome 1"/>
</dbReference>
<keyword evidence="4" id="KW-0479">Metal-binding</keyword>
<protein>
    <submittedName>
        <fullName evidence="9">Uncharacterized protein</fullName>
    </submittedName>
</protein>
<dbReference type="Gene3D" id="1.10.630.10">
    <property type="entry name" value="Cytochrome P450"/>
    <property type="match status" value="2"/>
</dbReference>
<comment type="similarity">
    <text evidence="1">Belongs to the cytochrome P450 family.</text>
</comment>
<dbReference type="PRINTS" id="PR00463">
    <property type="entry name" value="EP450I"/>
</dbReference>
<reference evidence="9" key="1">
    <citation type="submission" date="2015-04" db="UniProtKB">
        <authorList>
            <consortium name="EnsemblPlants"/>
        </authorList>
    </citation>
    <scope>IDENTIFICATION</scope>
</reference>
<organism evidence="9">
    <name type="scientific">Oryza punctata</name>
    <name type="common">Red rice</name>
    <dbReference type="NCBI Taxonomy" id="4537"/>
    <lineage>
        <taxon>Eukaryota</taxon>
        <taxon>Viridiplantae</taxon>
        <taxon>Streptophyta</taxon>
        <taxon>Embryophyta</taxon>
        <taxon>Tracheophyta</taxon>
        <taxon>Spermatophyta</taxon>
        <taxon>Magnoliopsida</taxon>
        <taxon>Liliopsida</taxon>
        <taxon>Poales</taxon>
        <taxon>Poaceae</taxon>
        <taxon>BOP clade</taxon>
        <taxon>Oryzoideae</taxon>
        <taxon>Oryzeae</taxon>
        <taxon>Oryzinae</taxon>
        <taxon>Oryza</taxon>
    </lineage>
</organism>
<dbReference type="SUPFAM" id="SSF48264">
    <property type="entry name" value="Cytochrome P450"/>
    <property type="match status" value="1"/>
</dbReference>
<keyword evidence="7" id="KW-0408">Iron</keyword>
<name>A0A0E0JTU0_ORYPU</name>
<dbReference type="STRING" id="4537.A0A0E0JTU0"/>
<dbReference type="PANTHER" id="PTHR47955">
    <property type="entry name" value="CYTOCHROME P450 FAMILY 71 PROTEIN"/>
    <property type="match status" value="1"/>
</dbReference>
<dbReference type="Gramene" id="OPUNC01G43400.1">
    <property type="protein sequence ID" value="OPUNC01G43400.1"/>
    <property type="gene ID" value="OPUNC01G43400"/>
</dbReference>
<sequence>MARLARRYGAVVLLRLGHVNTYARGVLQPAGVCHGGHLHLRRPELASPSRHTAASTGRSSVRSAPPGCSLLSPRRALSFRAIREEEVAALVRCVAAAPLVNVRLAMNDMIMRVVVGDRCPQREARTCGGDGRGAEAHWPGFNMVDLFPASRLAKVLGSRSLRLRAAREAHARIHSILGAMIQDHVVDTESRPAVAGDDADGGGGASEREDLLDLLLRLQRDGKMETALTTEVICATLFVRVTLLHSPNYTLVHMHDESCKDKVFLRREEKIYFLRRKFFPSVTKHNHNNYMGYIRVYQKPMRNEKSTIGDKKIVKGKNIVEEANIKGPLHYLQMVIKETLRLYPPMPLLLPRLCSEPCKIMGYDIPQKQQCL</sequence>
<keyword evidence="5" id="KW-1133">Transmembrane helix</keyword>
<dbReference type="eggNOG" id="KOG0156">
    <property type="taxonomic scope" value="Eukaryota"/>
</dbReference>
<evidence type="ECO:0000256" key="1">
    <source>
        <dbReference type="ARBA" id="ARBA00010617"/>
    </source>
</evidence>
<proteinExistence type="inferred from homology"/>
<dbReference type="PANTHER" id="PTHR47955:SF8">
    <property type="entry name" value="CYTOCHROME P450 71D11-LIKE"/>
    <property type="match status" value="1"/>
</dbReference>
<evidence type="ECO:0000313" key="9">
    <source>
        <dbReference type="EnsemblPlants" id="OPUNC01G43400.1"/>
    </source>
</evidence>
<keyword evidence="2" id="KW-0349">Heme</keyword>
<dbReference type="InterPro" id="IPR002401">
    <property type="entry name" value="Cyt_P450_E_grp-I"/>
</dbReference>
<evidence type="ECO:0000256" key="7">
    <source>
        <dbReference type="ARBA" id="ARBA00023004"/>
    </source>
</evidence>
<dbReference type="Pfam" id="PF00067">
    <property type="entry name" value="p450"/>
    <property type="match status" value="1"/>
</dbReference>
<keyword evidence="3" id="KW-0812">Transmembrane</keyword>
<evidence type="ECO:0000256" key="6">
    <source>
        <dbReference type="ARBA" id="ARBA00023002"/>
    </source>
</evidence>
<dbReference type="InterPro" id="IPR036396">
    <property type="entry name" value="Cyt_P450_sf"/>
</dbReference>
<evidence type="ECO:0000256" key="2">
    <source>
        <dbReference type="ARBA" id="ARBA00022617"/>
    </source>
</evidence>
<dbReference type="GO" id="GO:0004497">
    <property type="term" value="F:monooxygenase activity"/>
    <property type="evidence" value="ECO:0007669"/>
    <property type="project" value="InterPro"/>
</dbReference>
<feature type="compositionally biased region" description="Polar residues" evidence="8">
    <location>
        <begin position="49"/>
        <end position="62"/>
    </location>
</feature>
<reference evidence="9" key="2">
    <citation type="submission" date="2018-05" db="EMBL/GenBank/DDBJ databases">
        <title>OpunRS2 (Oryza punctata Reference Sequence Version 2).</title>
        <authorList>
            <person name="Zhang J."/>
            <person name="Kudrna D."/>
            <person name="Lee S."/>
            <person name="Talag J."/>
            <person name="Welchert J."/>
            <person name="Wing R.A."/>
        </authorList>
    </citation>
    <scope>NUCLEOTIDE SEQUENCE [LARGE SCALE GENOMIC DNA]</scope>
</reference>
<evidence type="ECO:0000256" key="3">
    <source>
        <dbReference type="ARBA" id="ARBA00022692"/>
    </source>
</evidence>
<dbReference type="GO" id="GO:0016705">
    <property type="term" value="F:oxidoreductase activity, acting on paired donors, with incorporation or reduction of molecular oxygen"/>
    <property type="evidence" value="ECO:0007669"/>
    <property type="project" value="InterPro"/>
</dbReference>
<dbReference type="EnsemblPlants" id="OPUNC01G43400.1">
    <property type="protein sequence ID" value="OPUNC01G43400.1"/>
    <property type="gene ID" value="OPUNC01G43400"/>
</dbReference>
<dbReference type="GO" id="GO:0020037">
    <property type="term" value="F:heme binding"/>
    <property type="evidence" value="ECO:0007669"/>
    <property type="project" value="InterPro"/>
</dbReference>